<dbReference type="AlphaFoldDB" id="A0A2P2KEA1"/>
<feature type="compositionally biased region" description="Acidic residues" evidence="1">
    <location>
        <begin position="70"/>
        <end position="86"/>
    </location>
</feature>
<evidence type="ECO:0000313" key="2">
    <source>
        <dbReference type="EMBL" id="MBX04062.1"/>
    </source>
</evidence>
<dbReference type="GO" id="GO:0042752">
    <property type="term" value="P:regulation of circadian rhythm"/>
    <property type="evidence" value="ECO:0007669"/>
    <property type="project" value="InterPro"/>
</dbReference>
<feature type="region of interest" description="Disordered" evidence="1">
    <location>
        <begin position="167"/>
        <end position="189"/>
    </location>
</feature>
<feature type="compositionally biased region" description="Polar residues" evidence="1">
    <location>
        <begin position="167"/>
        <end position="176"/>
    </location>
</feature>
<evidence type="ECO:0000256" key="1">
    <source>
        <dbReference type="SAM" id="MobiDB-lite"/>
    </source>
</evidence>
<feature type="region of interest" description="Disordered" evidence="1">
    <location>
        <begin position="220"/>
        <end position="258"/>
    </location>
</feature>
<dbReference type="GO" id="GO:0005634">
    <property type="term" value="C:nucleus"/>
    <property type="evidence" value="ECO:0007669"/>
    <property type="project" value="TreeGrafter"/>
</dbReference>
<dbReference type="InterPro" id="IPR039317">
    <property type="entry name" value="TIC"/>
</dbReference>
<organism evidence="2">
    <name type="scientific">Rhizophora mucronata</name>
    <name type="common">Asiatic mangrove</name>
    <dbReference type="NCBI Taxonomy" id="61149"/>
    <lineage>
        <taxon>Eukaryota</taxon>
        <taxon>Viridiplantae</taxon>
        <taxon>Streptophyta</taxon>
        <taxon>Embryophyta</taxon>
        <taxon>Tracheophyta</taxon>
        <taxon>Spermatophyta</taxon>
        <taxon>Magnoliopsida</taxon>
        <taxon>eudicotyledons</taxon>
        <taxon>Gunneridae</taxon>
        <taxon>Pentapetalae</taxon>
        <taxon>rosids</taxon>
        <taxon>fabids</taxon>
        <taxon>Malpighiales</taxon>
        <taxon>Rhizophoraceae</taxon>
        <taxon>Rhizophora</taxon>
    </lineage>
</organism>
<feature type="region of interest" description="Disordered" evidence="1">
    <location>
        <begin position="1"/>
        <end position="93"/>
    </location>
</feature>
<feature type="region of interest" description="Disordered" evidence="1">
    <location>
        <begin position="710"/>
        <end position="734"/>
    </location>
</feature>
<accession>A0A2P2KEA1</accession>
<reference evidence="2" key="1">
    <citation type="submission" date="2018-02" db="EMBL/GenBank/DDBJ databases">
        <title>Rhizophora mucronata_Transcriptome.</title>
        <authorList>
            <person name="Meera S.P."/>
            <person name="Sreeshan A."/>
            <person name="Augustine A."/>
        </authorList>
    </citation>
    <scope>NUCLEOTIDE SEQUENCE</scope>
    <source>
        <tissue evidence="2">Leaf</tissue>
    </source>
</reference>
<sequence>MDRSKASRRSNVAGLAASNVFSRRRKTSTPLKDSPEEDRGGKKEGDERTLKRKKRRSGADKVAQGAVREEGDDTTEEIISDEDDPQVEASGGASRRRMVFANHHHYHCKSLPSSRVAARQITTLKVADEMIGVPVPRKARSASMKRPHESWVSGNVRFGEDRSHRGNLTWSASSSFPARKKAKSSESKSRLSKVCKTFNSVYEDIELEIAEVLYGLSKQSQSQRSHNEEGNENASEKLAAKDTTGATRDSKSSPTSNSSLASVLTQFNSIGFDAFPASKNPKLDVESAQACCGSIASVIEDEIVQPAEMGASKPASRMRKWQEDSKPDVDKYEVAANTANVSELDSQWEQTLKTDLMAPPMVMPPEQNGFVDLLSNPTPSSQGVEMKMRNVAVELKVDLEKRKCESGNDNDGLEGLIRESNNDHGLKQKWQQAAMLPKLETSAQSGSAPFPITAASWQNGPQPLGYMTSFQTVCPVDGTIRSSTALQLSHFLLSQPRPNRCATHHYIACNIRHHQQCMKMNHFWPTTAGSAALCGGKANNLDDLLCTDAMVIAKPLQRSLPAANLISAQVTGRAVANYPALAGKDKSSDSANTIEKAQNKHGPTIIFSVGQHQATLAATGNQGGPSTPAATLSFSHPKFLPNESLYMTALPNNSCPFPVSAPIANPPTFTGVKPAGALPFYNGSFYPSQVLCPSKVQHPQPRAWPLVQPVDQNASTSNGSSSHKQSQSQQSRRAQIDGKNFITSTGMQSQQHMKQQWPSYESWKLEIDMGSESAPRVTNTQASDSQNSVCGGGFIVSLWPNSVSMPSTIFGGAVNYGEKQQQQQSHEKTLKSEMELIHSPAYAMPFTSSYGNKSASNLNFSPLGQNPLILQSIPDMTWQGHQVLSTAQVTQKKSHQLSKGKTGCHSTNTDGRVFTMGTSSSTAHTLVFDNSSQTLDVVSSPLSGNLSSLSVNSITNVPVAASCPNFQNQQLSQFQKQQQPQHPIGATKVKAPSSNLSPPCSETKLSSNAYNFSQTLSQSNTTSQNLHWKNSPRSLIPQAPATSFMTSNTSTFYNASQLQEKALQGSS</sequence>
<protein>
    <submittedName>
        <fullName evidence="2">Protein TIME FOR COFFEE-like</fullName>
    </submittedName>
</protein>
<dbReference type="EMBL" id="GGEC01023578">
    <property type="protein sequence ID" value="MBX04062.1"/>
    <property type="molecule type" value="Transcribed_RNA"/>
</dbReference>
<name>A0A2P2KEA1_RHIMU</name>
<feature type="compositionally biased region" description="Basic and acidic residues" evidence="1">
    <location>
        <begin position="33"/>
        <end position="49"/>
    </location>
</feature>
<feature type="region of interest" description="Disordered" evidence="1">
    <location>
        <begin position="975"/>
        <end position="998"/>
    </location>
</feature>
<dbReference type="PANTHER" id="PTHR34798:SF1">
    <property type="entry name" value="TIC-LIKE PROTEIN"/>
    <property type="match status" value="1"/>
</dbReference>
<feature type="compositionally biased region" description="Low complexity" evidence="1">
    <location>
        <begin position="715"/>
        <end position="731"/>
    </location>
</feature>
<feature type="compositionally biased region" description="Basic and acidic residues" evidence="1">
    <location>
        <begin position="225"/>
        <end position="240"/>
    </location>
</feature>
<dbReference type="PANTHER" id="PTHR34798">
    <property type="entry name" value="PROTEIN TIME FOR COFFEE"/>
    <property type="match status" value="1"/>
</dbReference>
<proteinExistence type="predicted"/>
<feature type="compositionally biased region" description="Polar residues" evidence="1">
    <location>
        <begin position="244"/>
        <end position="258"/>
    </location>
</feature>